<evidence type="ECO:0000313" key="6">
    <source>
        <dbReference type="Proteomes" id="UP000319731"/>
    </source>
</evidence>
<feature type="domain" description="RRM" evidence="4">
    <location>
        <begin position="274"/>
        <end position="339"/>
    </location>
</feature>
<dbReference type="Proteomes" id="UP000319731">
    <property type="component" value="Unassembled WGS sequence"/>
</dbReference>
<accession>A0A507BVH8</accession>
<dbReference type="GO" id="GO:0003723">
    <property type="term" value="F:RNA binding"/>
    <property type="evidence" value="ECO:0007669"/>
    <property type="project" value="UniProtKB-UniRule"/>
</dbReference>
<evidence type="ECO:0000256" key="2">
    <source>
        <dbReference type="SAM" id="Coils"/>
    </source>
</evidence>
<dbReference type="PROSITE" id="PS50102">
    <property type="entry name" value="RRM"/>
    <property type="match status" value="1"/>
</dbReference>
<evidence type="ECO:0000313" key="5">
    <source>
        <dbReference type="EMBL" id="TPX31502.1"/>
    </source>
</evidence>
<dbReference type="PANTHER" id="PTHR23147">
    <property type="entry name" value="SERINE/ARGININE RICH SPLICING FACTOR"/>
    <property type="match status" value="1"/>
</dbReference>
<dbReference type="RefSeq" id="XP_031022922.1">
    <property type="nucleotide sequence ID" value="XM_031171126.1"/>
</dbReference>
<feature type="region of interest" description="Disordered" evidence="3">
    <location>
        <begin position="559"/>
        <end position="598"/>
    </location>
</feature>
<gene>
    <name evidence="5" type="ORF">SmJEL517_g05199</name>
</gene>
<feature type="region of interest" description="Disordered" evidence="3">
    <location>
        <begin position="497"/>
        <end position="529"/>
    </location>
</feature>
<evidence type="ECO:0000256" key="3">
    <source>
        <dbReference type="SAM" id="MobiDB-lite"/>
    </source>
</evidence>
<dbReference type="AlphaFoldDB" id="A0A507BVH8"/>
<feature type="compositionally biased region" description="Low complexity" evidence="3">
    <location>
        <begin position="446"/>
        <end position="462"/>
    </location>
</feature>
<dbReference type="Pfam" id="PF00076">
    <property type="entry name" value="RRM_1"/>
    <property type="match status" value="2"/>
</dbReference>
<proteinExistence type="predicted"/>
<dbReference type="InterPro" id="IPR000504">
    <property type="entry name" value="RRM_dom"/>
</dbReference>
<dbReference type="InterPro" id="IPR050907">
    <property type="entry name" value="SRSF"/>
</dbReference>
<sequence length="747" mass="80520">MSATITSLPSGANGVGRDMYHQGAGMVMSVHAPKTTIHVTKIVLDRADLRAFFQKMPGFVRISFHADYAFVCFNDIPHAVQGIERVHTTSEMFAAYAKFGVSCNTTPSIAVAPNPILYISVFPYFTEAELTRIFRGYEGFDSVRFCPGHCLVRFGTVELATKALEDLNSTTNLFANYSTKGAKGGFPSSGSNASIATSNSSSSSSSNSSNSTVTPLSKTIMPRPPTGMALHPPNAWIPEATQQQSVNVAVSATYSSAAEMDHATTATTNGVGLHTIHVTNINTISKANLRRMFAGFEGFKKVAFYTDYCFVVFANTRTASTAIEELLFTTRMKANFAKSDFGPHPPSPSSTGIPSNIIRVSDYPPNTETFELSEVFEEYEGFTDIQLFHGSCLVHFRDSVTASRCLEDINSTTNFTAQYSKKPSYVGTPSNKYTGYAPSLTTPTASPYEYYDPSSTPSPDSSRASNNYGMMPMQYLSHAADMYPPFLQQTASSSTLQSSSIPSLAPSSNSSTSSLLQPTSSSSLDLTIIPTSTSNSNSILSSQPHSPHHQVVPIGTEFAINTNSNNNNSKDEHSTTRSTMSPLPLQQTSSPINSTPSLLVKSNSSAALPLPATTPSPSYKSFESQSTLFKEFLDALLLKISTLERENTELKDQLACKNVDPASSNMINASLSSSSISSTSSTASSATAMAADNDAQQQQQLPQEVSRLALENRSLRADLANMRKSLESLERAHKQCAMFEGLLAICE</sequence>
<reference evidence="5 6" key="1">
    <citation type="journal article" date="2019" name="Sci. Rep.">
        <title>Comparative genomics of chytrid fungi reveal insights into the obligate biotrophic and pathogenic lifestyle of Synchytrium endobioticum.</title>
        <authorList>
            <person name="van de Vossenberg B.T.L.H."/>
            <person name="Warris S."/>
            <person name="Nguyen H.D.T."/>
            <person name="van Gent-Pelzer M.P.E."/>
            <person name="Joly D.L."/>
            <person name="van de Geest H.C."/>
            <person name="Bonants P.J.M."/>
            <person name="Smith D.S."/>
            <person name="Levesque C.A."/>
            <person name="van der Lee T.A.J."/>
        </authorList>
    </citation>
    <scope>NUCLEOTIDE SEQUENCE [LARGE SCALE GENOMIC DNA]</scope>
    <source>
        <strain evidence="5 6">JEL517</strain>
    </source>
</reference>
<dbReference type="SMART" id="SM00360">
    <property type="entry name" value="RRM"/>
    <property type="match status" value="4"/>
</dbReference>
<dbReference type="GeneID" id="42006423"/>
<feature type="compositionally biased region" description="Low complexity" evidence="3">
    <location>
        <begin position="188"/>
        <end position="212"/>
    </location>
</feature>
<keyword evidence="1" id="KW-0694">RNA-binding</keyword>
<evidence type="ECO:0000256" key="1">
    <source>
        <dbReference type="PROSITE-ProRule" id="PRU00176"/>
    </source>
</evidence>
<keyword evidence="6" id="KW-1185">Reference proteome</keyword>
<protein>
    <recommendedName>
        <fullName evidence="4">RRM domain-containing protein</fullName>
    </recommendedName>
</protein>
<feature type="region of interest" description="Disordered" evidence="3">
    <location>
        <begin position="444"/>
        <end position="466"/>
    </location>
</feature>
<keyword evidence="2" id="KW-0175">Coiled coil</keyword>
<feature type="coiled-coil region" evidence="2">
    <location>
        <begin position="633"/>
        <end position="660"/>
    </location>
</feature>
<organism evidence="5 6">
    <name type="scientific">Synchytrium microbalum</name>
    <dbReference type="NCBI Taxonomy" id="1806994"/>
    <lineage>
        <taxon>Eukaryota</taxon>
        <taxon>Fungi</taxon>
        <taxon>Fungi incertae sedis</taxon>
        <taxon>Chytridiomycota</taxon>
        <taxon>Chytridiomycota incertae sedis</taxon>
        <taxon>Chytridiomycetes</taxon>
        <taxon>Synchytriales</taxon>
        <taxon>Synchytriaceae</taxon>
        <taxon>Synchytrium</taxon>
    </lineage>
</organism>
<dbReference type="SUPFAM" id="SSF54928">
    <property type="entry name" value="RNA-binding domain, RBD"/>
    <property type="match status" value="2"/>
</dbReference>
<name>A0A507BVH8_9FUNG</name>
<dbReference type="CDD" id="cd00590">
    <property type="entry name" value="RRM_SF"/>
    <property type="match status" value="1"/>
</dbReference>
<dbReference type="EMBL" id="QEAO01000044">
    <property type="protein sequence ID" value="TPX31502.1"/>
    <property type="molecule type" value="Genomic_DNA"/>
</dbReference>
<dbReference type="STRING" id="1806994.A0A507BVH8"/>
<dbReference type="OrthoDB" id="431169at2759"/>
<feature type="compositionally biased region" description="Polar residues" evidence="3">
    <location>
        <begin position="576"/>
        <end position="598"/>
    </location>
</feature>
<dbReference type="InterPro" id="IPR012677">
    <property type="entry name" value="Nucleotide-bd_a/b_plait_sf"/>
</dbReference>
<dbReference type="Gene3D" id="3.30.70.330">
    <property type="match status" value="3"/>
</dbReference>
<dbReference type="InterPro" id="IPR035979">
    <property type="entry name" value="RBD_domain_sf"/>
</dbReference>
<comment type="caution">
    <text evidence="5">The sequence shown here is derived from an EMBL/GenBank/DDBJ whole genome shotgun (WGS) entry which is preliminary data.</text>
</comment>
<evidence type="ECO:0000259" key="4">
    <source>
        <dbReference type="PROSITE" id="PS50102"/>
    </source>
</evidence>
<feature type="region of interest" description="Disordered" evidence="3">
    <location>
        <begin position="184"/>
        <end position="234"/>
    </location>
</feature>